<evidence type="ECO:0000313" key="1">
    <source>
        <dbReference type="EMBL" id="GFR39063.1"/>
    </source>
</evidence>
<evidence type="ECO:0000313" key="2">
    <source>
        <dbReference type="Proteomes" id="UP000654993"/>
    </source>
</evidence>
<dbReference type="Proteomes" id="UP000654993">
    <property type="component" value="Unassembled WGS sequence"/>
</dbReference>
<gene>
    <name evidence="1" type="ORF">PRECH8_23590</name>
</gene>
<sequence>MIDKQAADFLSHMAKAHEELANILLAAKDIALHTAHELVSVVPVQGMTFRGKDAVLEQAMNLTSNVAAYLNSIGDLQEALADNLEPVLENLREQEEE</sequence>
<comment type="caution">
    <text evidence="1">The sequence shown here is derived from an EMBL/GenBank/DDBJ whole genome shotgun (WGS) entry which is preliminary data.</text>
</comment>
<reference evidence="1" key="2">
    <citation type="journal article" date="2021" name="Data Brief">
        <title>Draft genome sequence data of the facultative, thermophilic, xylanolytic bacterium Paenibacillus sp. strain DA-C8.</title>
        <authorList>
            <person name="Chhe C."/>
            <person name="Uke A."/>
            <person name="Baramee S."/>
            <person name="Ungkulpasvich U."/>
            <person name="Tachaapaikoon C."/>
            <person name="Pason P."/>
            <person name="Waeonukul R."/>
            <person name="Ratanakhanokchai K."/>
            <person name="Kosugi A."/>
        </authorList>
    </citation>
    <scope>NUCLEOTIDE SEQUENCE</scope>
    <source>
        <strain evidence="1">DA-C8</strain>
    </source>
</reference>
<protein>
    <recommendedName>
        <fullName evidence="3">Nucleoside-diphosphate sugar epimerase</fullName>
    </recommendedName>
</protein>
<proteinExistence type="predicted"/>
<reference evidence="1" key="1">
    <citation type="submission" date="2020-08" db="EMBL/GenBank/DDBJ databases">
        <authorList>
            <person name="Uke A."/>
            <person name="Chhe C."/>
            <person name="Baramee S."/>
            <person name="Kosugi A."/>
        </authorList>
    </citation>
    <scope>NUCLEOTIDE SEQUENCE</scope>
    <source>
        <strain evidence="1">DA-C8</strain>
    </source>
</reference>
<evidence type="ECO:0008006" key="3">
    <source>
        <dbReference type="Google" id="ProtNLM"/>
    </source>
</evidence>
<keyword evidence="2" id="KW-1185">Reference proteome</keyword>
<dbReference type="AlphaFoldDB" id="A0A916QHH6"/>
<accession>A0A916QHH6</accession>
<organism evidence="1 2">
    <name type="scientific">Insulibacter thermoxylanivorax</name>
    <dbReference type="NCBI Taxonomy" id="2749268"/>
    <lineage>
        <taxon>Bacteria</taxon>
        <taxon>Bacillati</taxon>
        <taxon>Bacillota</taxon>
        <taxon>Bacilli</taxon>
        <taxon>Bacillales</taxon>
        <taxon>Paenibacillaceae</taxon>
        <taxon>Insulibacter</taxon>
    </lineage>
</organism>
<dbReference type="EMBL" id="BMAQ01000033">
    <property type="protein sequence ID" value="GFR39063.1"/>
    <property type="molecule type" value="Genomic_DNA"/>
</dbReference>
<name>A0A916QHH6_9BACL</name>